<keyword evidence="1" id="KW-0472">Membrane</keyword>
<dbReference type="InterPro" id="IPR008537">
    <property type="entry name" value="DUF819"/>
</dbReference>
<dbReference type="Proteomes" id="UP001633002">
    <property type="component" value="Unassembled WGS sequence"/>
</dbReference>
<feature type="transmembrane region" description="Helical" evidence="1">
    <location>
        <begin position="438"/>
        <end position="465"/>
    </location>
</feature>
<gene>
    <name evidence="2" type="ORF">R1sor_017690</name>
</gene>
<evidence type="ECO:0000256" key="1">
    <source>
        <dbReference type="SAM" id="Phobius"/>
    </source>
</evidence>
<reference evidence="2 3" key="1">
    <citation type="submission" date="2024-09" db="EMBL/GenBank/DDBJ databases">
        <title>Chromosome-scale assembly of Riccia sorocarpa.</title>
        <authorList>
            <person name="Paukszto L."/>
        </authorList>
    </citation>
    <scope>NUCLEOTIDE SEQUENCE [LARGE SCALE GENOMIC DNA]</scope>
    <source>
        <strain evidence="2">LP-2024</strain>
        <tissue evidence="2">Aerial parts of the thallus</tissue>
    </source>
</reference>
<evidence type="ECO:0008006" key="4">
    <source>
        <dbReference type="Google" id="ProtNLM"/>
    </source>
</evidence>
<organism evidence="2 3">
    <name type="scientific">Riccia sorocarpa</name>
    <dbReference type="NCBI Taxonomy" id="122646"/>
    <lineage>
        <taxon>Eukaryota</taxon>
        <taxon>Viridiplantae</taxon>
        <taxon>Streptophyta</taxon>
        <taxon>Embryophyta</taxon>
        <taxon>Marchantiophyta</taxon>
        <taxon>Marchantiopsida</taxon>
        <taxon>Marchantiidae</taxon>
        <taxon>Marchantiales</taxon>
        <taxon>Ricciaceae</taxon>
        <taxon>Riccia</taxon>
    </lineage>
</organism>
<keyword evidence="3" id="KW-1185">Reference proteome</keyword>
<feature type="transmembrane region" description="Helical" evidence="1">
    <location>
        <begin position="95"/>
        <end position="117"/>
    </location>
</feature>
<evidence type="ECO:0000313" key="2">
    <source>
        <dbReference type="EMBL" id="KAL3699668.1"/>
    </source>
</evidence>
<feature type="transmembrane region" description="Helical" evidence="1">
    <location>
        <begin position="357"/>
        <end position="377"/>
    </location>
</feature>
<protein>
    <recommendedName>
        <fullName evidence="4">Membrane protein YjcL</fullName>
    </recommendedName>
</protein>
<keyword evidence="1" id="KW-1133">Transmembrane helix</keyword>
<name>A0ABD3I7T7_9MARC</name>
<dbReference type="EMBL" id="JBJQOH010000001">
    <property type="protein sequence ID" value="KAL3699668.1"/>
    <property type="molecule type" value="Genomic_DNA"/>
</dbReference>
<evidence type="ECO:0000313" key="3">
    <source>
        <dbReference type="Proteomes" id="UP001633002"/>
    </source>
</evidence>
<sequence length="468" mass="47980">MSMASTLVASGTSVVIGSGVGGLRFSRNLSSSIHLQGKCARIPFPRTKEDEENWRLKKRSSPSQFGKLKDVDGGRCSRLVCNARAFSIVSSAAPIIAAGDTWGTWTVLLCAGAFGLWSEKTKWGSTLSGALVSTLVGLAASNLGLIATSAPAYSVVNAYLLPLAVPLLLYGADLRRVIKDTGRLLLAFILGSVATIAGTWVALLVVPLKKSLGADGWKIAAALMSRHIGGAVNYVAVTEALGTTPSIVAAGLAADNLICAIYFTTLFSLAANIPPDHAEHGVQTEVLGLGGQGLKVEETATALALSAVICTAGNLMAKALKLQGGGIPCITAVVVIIATLFPSFCGKISASGSGLAIILLQIFFATVGANASIANVIRSAPGLFVFSLVQVAVHLVLILAVGKLLGFERKELLLASNANVGGPSTAAGMAAAKGWRTLSVPAILTGIFGIAIATFISIALGVSWLSKM</sequence>
<dbReference type="AlphaFoldDB" id="A0ABD3I7T7"/>
<dbReference type="PANTHER" id="PTHR34289:SF3">
    <property type="entry name" value="PROTEIN, PUTATIVE (DUF819)-RELATED"/>
    <property type="match status" value="1"/>
</dbReference>
<feature type="transmembrane region" description="Helical" evidence="1">
    <location>
        <begin position="325"/>
        <end position="345"/>
    </location>
</feature>
<feature type="transmembrane region" description="Helical" evidence="1">
    <location>
        <begin position="153"/>
        <end position="172"/>
    </location>
</feature>
<comment type="caution">
    <text evidence="2">The sequence shown here is derived from an EMBL/GenBank/DDBJ whole genome shotgun (WGS) entry which is preliminary data.</text>
</comment>
<dbReference type="Pfam" id="PF05684">
    <property type="entry name" value="DUF819"/>
    <property type="match status" value="1"/>
</dbReference>
<feature type="transmembrane region" description="Helical" evidence="1">
    <location>
        <begin position="383"/>
        <end position="405"/>
    </location>
</feature>
<keyword evidence="1" id="KW-0812">Transmembrane</keyword>
<feature type="transmembrane region" description="Helical" evidence="1">
    <location>
        <begin position="184"/>
        <end position="206"/>
    </location>
</feature>
<accession>A0ABD3I7T7</accession>
<dbReference type="PANTHER" id="PTHR34289">
    <property type="entry name" value="PROTEIN, PUTATIVE (DUF819)-RELATED"/>
    <property type="match status" value="1"/>
</dbReference>
<feature type="transmembrane region" description="Helical" evidence="1">
    <location>
        <begin position="129"/>
        <end position="147"/>
    </location>
</feature>
<proteinExistence type="predicted"/>